<organism evidence="3 4">
    <name type="scientific">Galendromus occidentalis</name>
    <name type="common">western predatory mite</name>
    <dbReference type="NCBI Taxonomy" id="34638"/>
    <lineage>
        <taxon>Eukaryota</taxon>
        <taxon>Metazoa</taxon>
        <taxon>Ecdysozoa</taxon>
        <taxon>Arthropoda</taxon>
        <taxon>Chelicerata</taxon>
        <taxon>Arachnida</taxon>
        <taxon>Acari</taxon>
        <taxon>Parasitiformes</taxon>
        <taxon>Mesostigmata</taxon>
        <taxon>Gamasina</taxon>
        <taxon>Phytoseioidea</taxon>
        <taxon>Phytoseiidae</taxon>
        <taxon>Typhlodrominae</taxon>
        <taxon>Galendromus</taxon>
    </lineage>
</organism>
<accession>A0AAJ6VW95</accession>
<feature type="compositionally biased region" description="Basic and acidic residues" evidence="1">
    <location>
        <begin position="62"/>
        <end position="80"/>
    </location>
</feature>
<evidence type="ECO:0000313" key="3">
    <source>
        <dbReference type="Proteomes" id="UP000694867"/>
    </source>
</evidence>
<keyword evidence="3" id="KW-1185">Reference proteome</keyword>
<dbReference type="GeneID" id="100907412"/>
<feature type="region of interest" description="Disordered" evidence="1">
    <location>
        <begin position="53"/>
        <end position="107"/>
    </location>
</feature>
<evidence type="ECO:0000256" key="2">
    <source>
        <dbReference type="SAM" id="SignalP"/>
    </source>
</evidence>
<feature type="compositionally biased region" description="Basic and acidic residues" evidence="1">
    <location>
        <begin position="91"/>
        <end position="107"/>
    </location>
</feature>
<feature type="chain" id="PRO_5042592700" evidence="2">
    <location>
        <begin position="23"/>
        <end position="107"/>
    </location>
</feature>
<protein>
    <submittedName>
        <fullName evidence="4">Uncharacterized protein LOC100907412</fullName>
    </submittedName>
</protein>
<feature type="signal peptide" evidence="2">
    <location>
        <begin position="1"/>
        <end position="22"/>
    </location>
</feature>
<sequence>MAFYVAIVLLVKLGIIVDQGHAQGCSLQQCAALLTSMTQLCAENGEEQIQTVLIDPPGSNRPPKDSSGDSRKPSRDRLNAWDRPFSSSVMKNHDQGSPRDSDENPFG</sequence>
<evidence type="ECO:0000313" key="4">
    <source>
        <dbReference type="RefSeq" id="XP_003740350.1"/>
    </source>
</evidence>
<keyword evidence="2" id="KW-0732">Signal</keyword>
<dbReference type="KEGG" id="goe:100907412"/>
<reference evidence="4" key="1">
    <citation type="submission" date="2025-08" db="UniProtKB">
        <authorList>
            <consortium name="RefSeq"/>
        </authorList>
    </citation>
    <scope>IDENTIFICATION</scope>
</reference>
<dbReference type="Proteomes" id="UP000694867">
    <property type="component" value="Unplaced"/>
</dbReference>
<dbReference type="RefSeq" id="XP_003740350.1">
    <property type="nucleotide sequence ID" value="XM_003740302.1"/>
</dbReference>
<name>A0AAJ6VW95_9ACAR</name>
<evidence type="ECO:0000256" key="1">
    <source>
        <dbReference type="SAM" id="MobiDB-lite"/>
    </source>
</evidence>
<gene>
    <name evidence="4" type="primary">LOC100907412</name>
</gene>
<dbReference type="AlphaFoldDB" id="A0AAJ6VW95"/>
<proteinExistence type="predicted"/>